<dbReference type="EMBL" id="FRCB01000001">
    <property type="protein sequence ID" value="SHL40765.1"/>
    <property type="molecule type" value="Genomic_DNA"/>
</dbReference>
<dbReference type="AlphaFoldDB" id="A0A1M7ADP7"/>
<evidence type="ECO:0000313" key="2">
    <source>
        <dbReference type="Proteomes" id="UP000322545"/>
    </source>
</evidence>
<dbReference type="GO" id="GO:0000160">
    <property type="term" value="P:phosphorelay signal transduction system"/>
    <property type="evidence" value="ECO:0007669"/>
    <property type="project" value="InterPro"/>
</dbReference>
<evidence type="ECO:0008006" key="3">
    <source>
        <dbReference type="Google" id="ProtNLM"/>
    </source>
</evidence>
<dbReference type="SUPFAM" id="SSF47226">
    <property type="entry name" value="Histidine-containing phosphotransfer domain, HPT domain"/>
    <property type="match status" value="1"/>
</dbReference>
<evidence type="ECO:0000313" key="1">
    <source>
        <dbReference type="EMBL" id="SHL40765.1"/>
    </source>
</evidence>
<sequence>MQDRGETLEQVTLLKQAETVRLDCDRLDALVSQLGEAAAENVICRALEEVAVRLSHAERCHREGRLADMRRTVRSLIAISDQIGMGKLARVAGHVTACIDDGDPVALAATLARLLRIGETCLGEMWDIRDLSI</sequence>
<accession>A0A1M7ADP7</accession>
<dbReference type="Proteomes" id="UP000322545">
    <property type="component" value="Unassembled WGS sequence"/>
</dbReference>
<reference evidence="1 2" key="1">
    <citation type="submission" date="2016-11" db="EMBL/GenBank/DDBJ databases">
        <authorList>
            <person name="Varghese N."/>
            <person name="Submissions S."/>
        </authorList>
    </citation>
    <scope>NUCLEOTIDE SEQUENCE [LARGE SCALE GENOMIC DNA]</scope>
    <source>
        <strain evidence="1 2">DSM 28249</strain>
    </source>
</reference>
<proteinExistence type="predicted"/>
<organism evidence="1 2">
    <name type="scientific">Roseovarius litoreus</name>
    <dbReference type="NCBI Taxonomy" id="1155722"/>
    <lineage>
        <taxon>Bacteria</taxon>
        <taxon>Pseudomonadati</taxon>
        <taxon>Pseudomonadota</taxon>
        <taxon>Alphaproteobacteria</taxon>
        <taxon>Rhodobacterales</taxon>
        <taxon>Roseobacteraceae</taxon>
        <taxon>Roseovarius</taxon>
    </lineage>
</organism>
<keyword evidence="2" id="KW-1185">Reference proteome</keyword>
<protein>
    <recommendedName>
        <fullName evidence="3">Hpt domain-containing protein</fullName>
    </recommendedName>
</protein>
<dbReference type="InterPro" id="IPR036641">
    <property type="entry name" value="HPT_dom_sf"/>
</dbReference>
<name>A0A1M7ADP7_9RHOB</name>
<gene>
    <name evidence="1" type="ORF">SAMN05443432_101406</name>
</gene>
<dbReference type="RefSeq" id="WP_149778371.1">
    <property type="nucleotide sequence ID" value="NZ_FRCB01000001.1"/>
</dbReference>